<comment type="similarity">
    <text evidence="1">Belongs to the CWF19 family.</text>
</comment>
<reference evidence="4 5" key="1">
    <citation type="journal article" date="2013" name="Genome Biol.">
        <title>The genome sequence of the most widely cultivated cacao type and its use to identify candidate genes regulating pod color.</title>
        <authorList>
            <person name="Motamayor J.C."/>
            <person name="Mockaitis K."/>
            <person name="Schmutz J."/>
            <person name="Haiminen N."/>
            <person name="Iii D.L."/>
            <person name="Cornejo O."/>
            <person name="Findley S.D."/>
            <person name="Zheng P."/>
            <person name="Utro F."/>
            <person name="Royaert S."/>
            <person name="Saski C."/>
            <person name="Jenkins J."/>
            <person name="Podicheti R."/>
            <person name="Zhao M."/>
            <person name="Scheffler B.E."/>
            <person name="Stack J.C."/>
            <person name="Feltus F.A."/>
            <person name="Mustiga G.M."/>
            <person name="Amores F."/>
            <person name="Phillips W."/>
            <person name="Marelli J.P."/>
            <person name="May G.D."/>
            <person name="Shapiro H."/>
            <person name="Ma J."/>
            <person name="Bustamante C.D."/>
            <person name="Schnell R.J."/>
            <person name="Main D."/>
            <person name="Gilbert D."/>
            <person name="Parida L."/>
            <person name="Kuhn D.N."/>
        </authorList>
    </citation>
    <scope>NUCLEOTIDE SEQUENCE [LARGE SCALE GENOMIC DNA]</scope>
    <source>
        <strain evidence="5">cv. Matina 1-6</strain>
    </source>
</reference>
<dbReference type="Pfam" id="PF04677">
    <property type="entry name" value="CwfJ_C_1"/>
    <property type="match status" value="1"/>
</dbReference>
<dbReference type="eggNOG" id="KOG2477">
    <property type="taxonomic scope" value="Eukaryota"/>
</dbReference>
<evidence type="ECO:0000256" key="1">
    <source>
        <dbReference type="ARBA" id="ARBA00006795"/>
    </source>
</evidence>
<evidence type="ECO:0000313" key="5">
    <source>
        <dbReference type="Proteomes" id="UP000026915"/>
    </source>
</evidence>
<dbReference type="Proteomes" id="UP000026915">
    <property type="component" value="Unassembled WGS sequence"/>
</dbReference>
<dbReference type="HOGENOM" id="CLU_1312095_0_0_1"/>
<proteinExistence type="inferred from homology"/>
<dbReference type="InterPro" id="IPR006768">
    <property type="entry name" value="Cwf19-like_C_dom-1"/>
</dbReference>
<gene>
    <name evidence="4" type="ORF">TCM_045682</name>
</gene>
<dbReference type="InParanoid" id="S1SM94"/>
<dbReference type="Gramene" id="EOY20279">
    <property type="protein sequence ID" value="EOY20279"/>
    <property type="gene ID" value="TCM_045682"/>
</dbReference>
<evidence type="ECO:0000259" key="2">
    <source>
        <dbReference type="Pfam" id="PF04676"/>
    </source>
</evidence>
<dbReference type="PANTHER" id="PTHR12072">
    <property type="entry name" value="CWF19, CELL CYCLE CONTROL PROTEIN"/>
    <property type="match status" value="1"/>
</dbReference>
<keyword evidence="5" id="KW-1185">Reference proteome</keyword>
<organism evidence="4 5">
    <name type="scientific">Theobroma cacao</name>
    <name type="common">Cacao</name>
    <name type="synonym">Cocoa</name>
    <dbReference type="NCBI Taxonomy" id="3641"/>
    <lineage>
        <taxon>Eukaryota</taxon>
        <taxon>Viridiplantae</taxon>
        <taxon>Streptophyta</taxon>
        <taxon>Embryophyta</taxon>
        <taxon>Tracheophyta</taxon>
        <taxon>Spermatophyta</taxon>
        <taxon>Magnoliopsida</taxon>
        <taxon>eudicotyledons</taxon>
        <taxon>Gunneridae</taxon>
        <taxon>Pentapetalae</taxon>
        <taxon>rosids</taxon>
        <taxon>malvids</taxon>
        <taxon>Malvales</taxon>
        <taxon>Malvaceae</taxon>
        <taxon>Byttnerioideae</taxon>
        <taxon>Theobroma</taxon>
    </lineage>
</organism>
<dbReference type="PANTHER" id="PTHR12072:SF5">
    <property type="entry name" value="CWF19-LIKE PROTEIN 2"/>
    <property type="match status" value="1"/>
</dbReference>
<feature type="domain" description="Cwf19-like C-terminal" evidence="3">
    <location>
        <begin position="35"/>
        <end position="85"/>
    </location>
</feature>
<feature type="domain" description="Cwf19-like protein C-terminal" evidence="2">
    <location>
        <begin position="109"/>
        <end position="205"/>
    </location>
</feature>
<name>S1SM94_THECC</name>
<dbReference type="EMBL" id="KE133014">
    <property type="protein sequence ID" value="EOY20279.1"/>
    <property type="molecule type" value="Genomic_DNA"/>
</dbReference>
<evidence type="ECO:0000313" key="4">
    <source>
        <dbReference type="EMBL" id="EOY20279.1"/>
    </source>
</evidence>
<dbReference type="AlphaFoldDB" id="S1SM94"/>
<accession>S1SM94</accession>
<evidence type="ECO:0000259" key="3">
    <source>
        <dbReference type="Pfam" id="PF04677"/>
    </source>
</evidence>
<dbReference type="InterPro" id="IPR040194">
    <property type="entry name" value="Cwf19-like"/>
</dbReference>
<dbReference type="Pfam" id="PF04676">
    <property type="entry name" value="CwfJ_C_2"/>
    <property type="match status" value="1"/>
</dbReference>
<dbReference type="InterPro" id="IPR006767">
    <property type="entry name" value="Cwf19-like_C_dom-2"/>
</dbReference>
<sequence length="210" mass="24820">MMCLNLKYNPFCLHNMNQPQEQLTIACGMKFITSKECLVVIFAKDDKKLVFLDMLMAWVQQHRHCLIDCIPMPQEIVKQALVYFKKARFVIFILSIDIFVNAIDGAEDEWSEHNAKKLIDTSDKGLYGSILKKFPYLHVEFGLNKGFVHVIDDESQFKSNLGLNVIRGMLQLPEEDMYCHRRHQSVKEQKQYFTSFAHDWELFDWRRQLH</sequence>
<dbReference type="STRING" id="3641.S1SM94"/>
<protein>
    <submittedName>
        <fullName evidence="4">CwfJ-like family protein, putative</fullName>
    </submittedName>
</protein>